<reference evidence="4" key="1">
    <citation type="submission" date="2013-05" db="EMBL/GenBank/DDBJ databases">
        <authorList>
            <person name="Yim A.K.Y."/>
            <person name="Chan T.F."/>
            <person name="Ji K.M."/>
            <person name="Liu X.Y."/>
            <person name="Zhou J.W."/>
            <person name="Li R.Q."/>
            <person name="Yang K.Y."/>
            <person name="Li J."/>
            <person name="Li M."/>
            <person name="Law P.T.W."/>
            <person name="Wu Y.L."/>
            <person name="Cai Z.L."/>
            <person name="Qin H."/>
            <person name="Bao Y."/>
            <person name="Leung R.K.K."/>
            <person name="Ng P.K.S."/>
            <person name="Zou J."/>
            <person name="Zhong X.J."/>
            <person name="Ran P.X."/>
            <person name="Zhong N.S."/>
            <person name="Liu Z.G."/>
            <person name="Tsui S.K.W."/>
        </authorList>
    </citation>
    <scope>NUCLEOTIDE SEQUENCE</scope>
    <source>
        <strain evidence="4">Derf</strain>
        <tissue evidence="4">Whole organism</tissue>
    </source>
</reference>
<dbReference type="Gene3D" id="3.30.710.10">
    <property type="entry name" value="Potassium Channel Kv1.1, Chain A"/>
    <property type="match status" value="1"/>
</dbReference>
<gene>
    <name evidence="4" type="ORF">DERF_007299</name>
    <name evidence="3" type="ORF">HUG17_1722</name>
</gene>
<sequence>MTTVQSSTQAAAAAASNQQSAANDQSDTIQYHPPTNFAGPIGPGGPAYVKSEVDFQRLINGDADRLVSRASNLLHNKAFTDVTFIVGPPNHSKKYVGHRVLLAMTSPVFEAMFYGDMADKSKVIRIPDIAPIGFENLLRYAYTDSLNLNSVDDAMLTAYAAKKYLLPHLLRECLTYIEKNITPSSACAVYEFAIALNSQQLIFQAINTIDRQTYHVITHKSFNNIQLSTLEFIVNRRYLNLYSEFSLLNSVVQWAQHECKRSAKQVNDWNIVRNILNESIVLKSIRFLTMTAEEFSRVVSQTTMSTPSIDENGSSDGKNGIDCGNNLNTPSFLTKNEQIAIFMNLAIPGIVPIPKCLSQETTPRCAPPEYFTVRRYKPVTYATTTTLAHVTSSNAAGAAGNKPVKSVCSKFLVNNSDLFIVGASIPIRLDPSYYSVRTPKLDCQLKFTSKLNLPDGQMVTARGTDEHQIILDTIDESLSFVISKDKDCHVKLKKPLHVKKGNINELLLTFQSTALTDDIVVIKGHRNKTPQMEIIDGEAISWTFLKTSTVEFNELYYYY</sequence>
<name>A0A922HXM6_DERFA</name>
<dbReference type="GO" id="GO:0022008">
    <property type="term" value="P:neurogenesis"/>
    <property type="evidence" value="ECO:0007669"/>
    <property type="project" value="TreeGrafter"/>
</dbReference>
<evidence type="ECO:0000313" key="5">
    <source>
        <dbReference type="Proteomes" id="UP000790347"/>
    </source>
</evidence>
<feature type="domain" description="BTB" evidence="2">
    <location>
        <begin position="80"/>
        <end position="150"/>
    </location>
</feature>
<reference evidence="3" key="2">
    <citation type="submission" date="2020-06" db="EMBL/GenBank/DDBJ databases">
        <authorList>
            <person name="Ji K."/>
            <person name="Li J."/>
        </authorList>
    </citation>
    <scope>NUCLEOTIDE SEQUENCE</scope>
    <source>
        <strain evidence="3">JKM2019</strain>
        <tissue evidence="3">Whole body</tissue>
    </source>
</reference>
<dbReference type="EMBL" id="ASGP02000003">
    <property type="protein sequence ID" value="KAH9516564.1"/>
    <property type="molecule type" value="Genomic_DNA"/>
</dbReference>
<comment type="caution">
    <text evidence="4">The sequence shown here is derived from an EMBL/GenBank/DDBJ whole genome shotgun (WGS) entry which is preliminary data.</text>
</comment>
<proteinExistence type="predicted"/>
<dbReference type="Pfam" id="PF00651">
    <property type="entry name" value="BTB"/>
    <property type="match status" value="1"/>
</dbReference>
<keyword evidence="5" id="KW-1185">Reference proteome</keyword>
<protein>
    <recommendedName>
        <fullName evidence="2">BTB domain-containing protein</fullName>
    </recommendedName>
</protein>
<dbReference type="SMART" id="SM00875">
    <property type="entry name" value="BACK"/>
    <property type="match status" value="1"/>
</dbReference>
<dbReference type="Proteomes" id="UP000828236">
    <property type="component" value="Unassembled WGS sequence"/>
</dbReference>
<evidence type="ECO:0000256" key="1">
    <source>
        <dbReference type="SAM" id="MobiDB-lite"/>
    </source>
</evidence>
<dbReference type="GO" id="GO:0005829">
    <property type="term" value="C:cytosol"/>
    <property type="evidence" value="ECO:0007669"/>
    <property type="project" value="TreeGrafter"/>
</dbReference>
<dbReference type="InterPro" id="IPR011705">
    <property type="entry name" value="BACK"/>
</dbReference>
<dbReference type="PANTHER" id="PTHR45774:SF3">
    <property type="entry name" value="BTB (POZ) DOMAIN-CONTAINING 2B-RELATED"/>
    <property type="match status" value="1"/>
</dbReference>
<organism evidence="4 5">
    <name type="scientific">Dermatophagoides farinae</name>
    <name type="common">American house dust mite</name>
    <dbReference type="NCBI Taxonomy" id="6954"/>
    <lineage>
        <taxon>Eukaryota</taxon>
        <taxon>Metazoa</taxon>
        <taxon>Ecdysozoa</taxon>
        <taxon>Arthropoda</taxon>
        <taxon>Chelicerata</taxon>
        <taxon>Arachnida</taxon>
        <taxon>Acari</taxon>
        <taxon>Acariformes</taxon>
        <taxon>Sarcoptiformes</taxon>
        <taxon>Astigmata</taxon>
        <taxon>Psoroptidia</taxon>
        <taxon>Analgoidea</taxon>
        <taxon>Pyroglyphidae</taxon>
        <taxon>Dermatophagoidinae</taxon>
        <taxon>Dermatophagoides</taxon>
    </lineage>
</organism>
<dbReference type="EMBL" id="SDOV01000001">
    <property type="protein sequence ID" value="KAH7646184.1"/>
    <property type="molecule type" value="Genomic_DNA"/>
</dbReference>
<dbReference type="Proteomes" id="UP000790347">
    <property type="component" value="Unassembled WGS sequence"/>
</dbReference>
<dbReference type="SMART" id="SM00225">
    <property type="entry name" value="BTB"/>
    <property type="match status" value="1"/>
</dbReference>
<dbReference type="PANTHER" id="PTHR45774">
    <property type="entry name" value="BTB/POZ DOMAIN-CONTAINING"/>
    <property type="match status" value="1"/>
</dbReference>
<dbReference type="OrthoDB" id="45365at2759"/>
<evidence type="ECO:0000313" key="3">
    <source>
        <dbReference type="EMBL" id="KAH7646184.1"/>
    </source>
</evidence>
<dbReference type="PROSITE" id="PS50097">
    <property type="entry name" value="BTB"/>
    <property type="match status" value="1"/>
</dbReference>
<dbReference type="SUPFAM" id="SSF54695">
    <property type="entry name" value="POZ domain"/>
    <property type="match status" value="1"/>
</dbReference>
<reference evidence="3" key="3">
    <citation type="journal article" date="2021" name="World Allergy Organ. J.">
        <title>Chromosome-level assembly of Dermatophagoides farinae genome and transcriptome reveals two novel allergens Der f 37 and Der f 39.</title>
        <authorList>
            <person name="Chen J."/>
            <person name="Cai Z."/>
            <person name="Fan D."/>
            <person name="Hu J."/>
            <person name="Hou Y."/>
            <person name="He Y."/>
            <person name="Zhang Z."/>
            <person name="Zhao Z."/>
            <person name="Gao P."/>
            <person name="Hu W."/>
            <person name="Sun J."/>
            <person name="Li J."/>
            <person name="Ji K."/>
        </authorList>
    </citation>
    <scope>NUCLEOTIDE SEQUENCE</scope>
    <source>
        <strain evidence="3">JKM2019</strain>
    </source>
</reference>
<dbReference type="Gene3D" id="1.25.40.420">
    <property type="match status" value="1"/>
</dbReference>
<dbReference type="InterPro" id="IPR000210">
    <property type="entry name" value="BTB/POZ_dom"/>
</dbReference>
<dbReference type="GO" id="GO:0000932">
    <property type="term" value="C:P-body"/>
    <property type="evidence" value="ECO:0007669"/>
    <property type="project" value="TreeGrafter"/>
</dbReference>
<reference evidence="4" key="4">
    <citation type="journal article" date="2022" name="Res Sq">
        <title>Comparative Genomics Reveals Insights into the Divergent Evolution of Astigmatic Mites and Household Pest Adaptations.</title>
        <authorList>
            <person name="Xiong Q."/>
            <person name="Wan A.T.-Y."/>
            <person name="Liu X.-Y."/>
            <person name="Fung C.S.-H."/>
            <person name="Xiao X."/>
            <person name="Malainual N."/>
            <person name="Hou J."/>
            <person name="Wang L."/>
            <person name="Wang M."/>
            <person name="Yang K."/>
            <person name="Cui Y."/>
            <person name="Leung E."/>
            <person name="Nong W."/>
            <person name="Shin S.-K."/>
            <person name="Au S."/>
            <person name="Jeong K.Y."/>
            <person name="Chew F.T."/>
            <person name="Hui J."/>
            <person name="Leung T.F."/>
            <person name="Tungtrongchitr A."/>
            <person name="Zhong N."/>
            <person name="Liu Z."/>
            <person name="Tsui S."/>
        </authorList>
    </citation>
    <scope>NUCLEOTIDE SEQUENCE</scope>
    <source>
        <strain evidence="4">Derf</strain>
        <tissue evidence="4">Whole organism</tissue>
    </source>
</reference>
<feature type="region of interest" description="Disordered" evidence="1">
    <location>
        <begin position="1"/>
        <end position="43"/>
    </location>
</feature>
<feature type="compositionally biased region" description="Low complexity" evidence="1">
    <location>
        <begin position="1"/>
        <end position="27"/>
    </location>
</feature>
<dbReference type="AlphaFoldDB" id="A0A922HXM6"/>
<evidence type="ECO:0000313" key="4">
    <source>
        <dbReference type="EMBL" id="KAH9516564.1"/>
    </source>
</evidence>
<accession>A0A922HXM6</accession>
<evidence type="ECO:0000259" key="2">
    <source>
        <dbReference type="PROSITE" id="PS50097"/>
    </source>
</evidence>
<dbReference type="Pfam" id="PF07707">
    <property type="entry name" value="BACK"/>
    <property type="match status" value="1"/>
</dbReference>
<dbReference type="InterPro" id="IPR011333">
    <property type="entry name" value="SKP1/BTB/POZ_sf"/>
</dbReference>